<dbReference type="EMBL" id="JACYFT010000001">
    <property type="protein sequence ID" value="MBD8049992.1"/>
    <property type="molecule type" value="Genomic_DNA"/>
</dbReference>
<dbReference type="SUPFAM" id="SSF55729">
    <property type="entry name" value="Acyl-CoA N-acyltransferases (Nat)"/>
    <property type="match status" value="1"/>
</dbReference>
<dbReference type="Pfam" id="PF13302">
    <property type="entry name" value="Acetyltransf_3"/>
    <property type="match status" value="1"/>
</dbReference>
<dbReference type="GO" id="GO:0008999">
    <property type="term" value="F:protein-N-terminal-alanine acetyltransferase activity"/>
    <property type="evidence" value="ECO:0007669"/>
    <property type="project" value="TreeGrafter"/>
</dbReference>
<name>A0A927FHB7_9BURK</name>
<organism evidence="2 3">
    <name type="scientific">Limnohabitans radicicola</name>
    <dbReference type="NCBI Taxonomy" id="2771427"/>
    <lineage>
        <taxon>Bacteria</taxon>
        <taxon>Pseudomonadati</taxon>
        <taxon>Pseudomonadota</taxon>
        <taxon>Betaproteobacteria</taxon>
        <taxon>Burkholderiales</taxon>
        <taxon>Comamonadaceae</taxon>
        <taxon>Limnohabitans</taxon>
    </lineage>
</organism>
<comment type="caution">
    <text evidence="2">The sequence shown here is derived from an EMBL/GenBank/DDBJ whole genome shotgun (WGS) entry which is preliminary data.</text>
</comment>
<evidence type="ECO:0000259" key="1">
    <source>
        <dbReference type="PROSITE" id="PS51186"/>
    </source>
</evidence>
<dbReference type="PROSITE" id="PS51186">
    <property type="entry name" value="GNAT"/>
    <property type="match status" value="1"/>
</dbReference>
<dbReference type="AlphaFoldDB" id="A0A927FHB7"/>
<sequence>MNPQNLDFPDQFESQRLLIRCPRPGDGQRVYEAVCETLPELRAWPASLPWAMFEPSVDASENYCRQGHEAFAARRDLPLLLFLKGTDVLVGASGLHRMDWLERRFEVGYWCRRSMQGQGHITEAVRAIAAFAENTLAARRVECFTDVRNVASRRVAERAGFVLESIQTRVSPQGGENQACVYARVR</sequence>
<evidence type="ECO:0000313" key="2">
    <source>
        <dbReference type="EMBL" id="MBD8049992.1"/>
    </source>
</evidence>
<keyword evidence="3" id="KW-1185">Reference proteome</keyword>
<dbReference type="GO" id="GO:1990189">
    <property type="term" value="F:protein N-terminal-serine acetyltransferase activity"/>
    <property type="evidence" value="ECO:0007669"/>
    <property type="project" value="TreeGrafter"/>
</dbReference>
<protein>
    <submittedName>
        <fullName evidence="2">GNAT family N-acetyltransferase</fullName>
    </submittedName>
</protein>
<dbReference type="PANTHER" id="PTHR43441">
    <property type="entry name" value="RIBOSOMAL-PROTEIN-SERINE ACETYLTRANSFERASE"/>
    <property type="match status" value="1"/>
</dbReference>
<dbReference type="GO" id="GO:0005737">
    <property type="term" value="C:cytoplasm"/>
    <property type="evidence" value="ECO:0007669"/>
    <property type="project" value="TreeGrafter"/>
</dbReference>
<dbReference type="InterPro" id="IPR016181">
    <property type="entry name" value="Acyl_CoA_acyltransferase"/>
</dbReference>
<gene>
    <name evidence="2" type="ORF">IC609_05515</name>
</gene>
<dbReference type="Proteomes" id="UP000647424">
    <property type="component" value="Unassembled WGS sequence"/>
</dbReference>
<dbReference type="InterPro" id="IPR000182">
    <property type="entry name" value="GNAT_dom"/>
</dbReference>
<dbReference type="PANTHER" id="PTHR43441:SF3">
    <property type="entry name" value="ACETYLTRANSFERASE"/>
    <property type="match status" value="1"/>
</dbReference>
<reference evidence="2 3" key="1">
    <citation type="submission" date="2020-09" db="EMBL/GenBank/DDBJ databases">
        <title>Genome seq and assembly of Limnohabitants sp.</title>
        <authorList>
            <person name="Chhetri G."/>
        </authorList>
    </citation>
    <scope>NUCLEOTIDE SEQUENCE [LARGE SCALE GENOMIC DNA]</scope>
    <source>
        <strain evidence="2 3">JUR4</strain>
    </source>
</reference>
<proteinExistence type="predicted"/>
<feature type="domain" description="N-acetyltransferase" evidence="1">
    <location>
        <begin position="17"/>
        <end position="186"/>
    </location>
</feature>
<evidence type="ECO:0000313" key="3">
    <source>
        <dbReference type="Proteomes" id="UP000647424"/>
    </source>
</evidence>
<dbReference type="RefSeq" id="WP_191818418.1">
    <property type="nucleotide sequence ID" value="NZ_JACYFT010000001.1"/>
</dbReference>
<dbReference type="Gene3D" id="3.40.630.30">
    <property type="match status" value="1"/>
</dbReference>
<dbReference type="InterPro" id="IPR051908">
    <property type="entry name" value="Ribosomal_N-acetyltransferase"/>
</dbReference>
<accession>A0A927FHB7</accession>